<gene>
    <name evidence="1" type="ORF">A4X13_0g5771</name>
</gene>
<evidence type="ECO:0000313" key="1">
    <source>
        <dbReference type="EMBL" id="KAE8246481.1"/>
    </source>
</evidence>
<accession>A0A177TT64</accession>
<evidence type="ECO:0000313" key="2">
    <source>
        <dbReference type="Proteomes" id="UP000077521"/>
    </source>
</evidence>
<protein>
    <submittedName>
        <fullName evidence="1">Uncharacterized protein</fullName>
    </submittedName>
</protein>
<sequence>MPPTPEDGREPGPSITYIPSPATIPAELQRHLNGIQANHSTFATLSNSLTVLKSIEESYGQLKARRLAELEHDLRRFEQKTNEEQSRLEEQVKTLLSEVERMRTASTQGMSTLINTILTRDETEVETILGRLKICTVRLTEEVRQAEADAIKRETQLVGLHAWSVAWPIALRTLQEEHHSRYGGGTPPRYEGQERSGPALQRS</sequence>
<reference evidence="1" key="2">
    <citation type="journal article" date="2019" name="IMA Fungus">
        <title>Genome sequencing and comparison of five Tilletia species to identify candidate genes for the detection of regulated species infecting wheat.</title>
        <authorList>
            <person name="Nguyen H.D.T."/>
            <person name="Sultana T."/>
            <person name="Kesanakurti P."/>
            <person name="Hambleton S."/>
        </authorList>
    </citation>
    <scope>NUCLEOTIDE SEQUENCE</scope>
    <source>
        <strain evidence="1">DAOMC 236416</strain>
    </source>
</reference>
<dbReference type="Proteomes" id="UP000077521">
    <property type="component" value="Unassembled WGS sequence"/>
</dbReference>
<name>A0A177TT64_9BASI</name>
<organism evidence="1 2">
    <name type="scientific">Tilletia indica</name>
    <dbReference type="NCBI Taxonomy" id="43049"/>
    <lineage>
        <taxon>Eukaryota</taxon>
        <taxon>Fungi</taxon>
        <taxon>Dikarya</taxon>
        <taxon>Basidiomycota</taxon>
        <taxon>Ustilaginomycotina</taxon>
        <taxon>Exobasidiomycetes</taxon>
        <taxon>Tilletiales</taxon>
        <taxon>Tilletiaceae</taxon>
        <taxon>Tilletia</taxon>
    </lineage>
</organism>
<comment type="caution">
    <text evidence="1">The sequence shown here is derived from an EMBL/GenBank/DDBJ whole genome shotgun (WGS) entry which is preliminary data.</text>
</comment>
<dbReference type="EMBL" id="LWDF02000479">
    <property type="protein sequence ID" value="KAE8246481.1"/>
    <property type="molecule type" value="Genomic_DNA"/>
</dbReference>
<proteinExistence type="predicted"/>
<reference evidence="1" key="1">
    <citation type="submission" date="2016-04" db="EMBL/GenBank/DDBJ databases">
        <authorList>
            <person name="Nguyen H.D."/>
            <person name="Samba Siva P."/>
            <person name="Cullis J."/>
            <person name="Levesque C.A."/>
            <person name="Hambleton S."/>
        </authorList>
    </citation>
    <scope>NUCLEOTIDE SEQUENCE</scope>
    <source>
        <strain evidence="1">DAOMC 236416</strain>
    </source>
</reference>
<keyword evidence="2" id="KW-1185">Reference proteome</keyword>
<dbReference type="AlphaFoldDB" id="A0A177TT64"/>